<dbReference type="GO" id="GO:0046872">
    <property type="term" value="F:metal ion binding"/>
    <property type="evidence" value="ECO:0007669"/>
    <property type="project" value="UniProtKB-UniRule"/>
</dbReference>
<dbReference type="GO" id="GO:0005576">
    <property type="term" value="C:extracellular region"/>
    <property type="evidence" value="ECO:0007669"/>
    <property type="project" value="UniProtKB-SubCell"/>
</dbReference>
<evidence type="ECO:0000256" key="2">
    <source>
        <dbReference type="ARBA" id="ARBA00004613"/>
    </source>
</evidence>
<feature type="signal peptide" evidence="18">
    <location>
        <begin position="1"/>
        <end position="22"/>
    </location>
</feature>
<protein>
    <recommendedName>
        <fullName evidence="19">CFEM domain-containing protein</fullName>
    </recommendedName>
</protein>
<feature type="compositionally biased region" description="Low complexity" evidence="16">
    <location>
        <begin position="142"/>
        <end position="153"/>
    </location>
</feature>
<keyword evidence="17" id="KW-0812">Transmembrane</keyword>
<feature type="compositionally biased region" description="Low complexity" evidence="16">
    <location>
        <begin position="160"/>
        <end position="223"/>
    </location>
</feature>
<dbReference type="GO" id="GO:0098552">
    <property type="term" value="C:side of membrane"/>
    <property type="evidence" value="ECO:0007669"/>
    <property type="project" value="UniProtKB-KW"/>
</dbReference>
<evidence type="ECO:0000256" key="17">
    <source>
        <dbReference type="SAM" id="Phobius"/>
    </source>
</evidence>
<dbReference type="AlphaFoldDB" id="A0A2T4B5S3"/>
<evidence type="ECO:0000256" key="4">
    <source>
        <dbReference type="ARBA" id="ARBA00022475"/>
    </source>
</evidence>
<dbReference type="GO" id="GO:0005886">
    <property type="term" value="C:plasma membrane"/>
    <property type="evidence" value="ECO:0007669"/>
    <property type="project" value="UniProtKB-SubCell"/>
</dbReference>
<feature type="transmembrane region" description="Helical" evidence="17">
    <location>
        <begin position="235"/>
        <end position="256"/>
    </location>
</feature>
<dbReference type="EMBL" id="KZ680216">
    <property type="protein sequence ID" value="PTB64674.1"/>
    <property type="molecule type" value="Genomic_DNA"/>
</dbReference>
<dbReference type="PROSITE" id="PS52012">
    <property type="entry name" value="CFEM"/>
    <property type="match status" value="1"/>
</dbReference>
<evidence type="ECO:0000256" key="14">
    <source>
        <dbReference type="ARBA" id="ARBA00023288"/>
    </source>
</evidence>
<keyword evidence="21" id="KW-1185">Reference proteome</keyword>
<accession>A0A2T4B5S3</accession>
<dbReference type="RefSeq" id="XP_024747994.1">
    <property type="nucleotide sequence ID" value="XM_024898349.1"/>
</dbReference>
<dbReference type="Proteomes" id="UP000241546">
    <property type="component" value="Unassembled WGS sequence"/>
</dbReference>
<evidence type="ECO:0000313" key="20">
    <source>
        <dbReference type="EMBL" id="PTB64674.1"/>
    </source>
</evidence>
<dbReference type="Pfam" id="PF05730">
    <property type="entry name" value="CFEM"/>
    <property type="match status" value="1"/>
</dbReference>
<feature type="chain" id="PRO_5015617199" description="CFEM domain-containing protein" evidence="18">
    <location>
        <begin position="23"/>
        <end position="397"/>
    </location>
</feature>
<evidence type="ECO:0000256" key="5">
    <source>
        <dbReference type="ARBA" id="ARBA00022525"/>
    </source>
</evidence>
<dbReference type="SMART" id="SM00747">
    <property type="entry name" value="CFEM"/>
    <property type="match status" value="1"/>
</dbReference>
<evidence type="ECO:0000256" key="15">
    <source>
        <dbReference type="PROSITE-ProRule" id="PRU01356"/>
    </source>
</evidence>
<feature type="region of interest" description="Disordered" evidence="16">
    <location>
        <begin position="142"/>
        <end position="231"/>
    </location>
</feature>
<evidence type="ECO:0000256" key="6">
    <source>
        <dbReference type="ARBA" id="ARBA00022617"/>
    </source>
</evidence>
<keyword evidence="13" id="KW-0325">Glycoprotein</keyword>
<keyword evidence="17" id="KW-1133">Transmembrane helix</keyword>
<dbReference type="InterPro" id="IPR051735">
    <property type="entry name" value="CFEM_domain"/>
</dbReference>
<keyword evidence="8 15" id="KW-0479">Metal-binding</keyword>
<feature type="disulfide bond" evidence="15">
    <location>
        <begin position="88"/>
        <end position="95"/>
    </location>
</feature>
<evidence type="ECO:0000256" key="12">
    <source>
        <dbReference type="ARBA" id="ARBA00023157"/>
    </source>
</evidence>
<feature type="region of interest" description="Disordered" evidence="16">
    <location>
        <begin position="288"/>
        <end position="349"/>
    </location>
</feature>
<evidence type="ECO:0000256" key="18">
    <source>
        <dbReference type="SAM" id="SignalP"/>
    </source>
</evidence>
<comment type="caution">
    <text evidence="15">Lacks conserved residue(s) required for the propagation of feature annotation.</text>
</comment>
<keyword evidence="10 15" id="KW-0408">Iron</keyword>
<evidence type="ECO:0000256" key="13">
    <source>
        <dbReference type="ARBA" id="ARBA00023180"/>
    </source>
</evidence>
<sequence length="397" mass="38920">MAKMQNLPTSLALLLLVSTASSLHIRSRPADAQATPVAHLSHAAAPPIITPGPSPELLAELKFARAVPTIPACATDCVASAVTKSTNCKLGDTLCECNAADVINKGAAPCVQSACGYVGAVQAQVAGEQLCISVLAGLIPGSSSESAPEATATNKDDDSPSQSAGSSSLKETSSPSNSASPSGSSTSSGGSGSSSGTSNGSSNNGSSGGSDSADSDGSSGSGALPKRKKKGLSGGAIAGIVVGVVAGIGLAAAVIWKFCLNRAKGGNTTAAGGDGAAPAAAPAVAQPQTAQVPPVDPTKLTSTTPLSTPSELSNNPVTVSSISPFQGSAATTTPPVHPNAAELPHGSYPQPPAAYAYPPHPMGQAYHEVHAQPPEMAGSTHLPQELHGGGPVYEMGN</sequence>
<name>A0A2T4B5S3_9HYPO</name>
<evidence type="ECO:0000256" key="11">
    <source>
        <dbReference type="ARBA" id="ARBA00023136"/>
    </source>
</evidence>
<feature type="domain" description="CFEM" evidence="19">
    <location>
        <begin position="41"/>
        <end position="154"/>
    </location>
</feature>
<proteinExistence type="inferred from homology"/>
<reference evidence="21" key="1">
    <citation type="submission" date="2016-07" db="EMBL/GenBank/DDBJ databases">
        <title>Multiple horizontal gene transfer events from other fungi enriched the ability of initially mycotrophic Trichoderma (Ascomycota) to feed on dead plant biomass.</title>
        <authorList>
            <consortium name="DOE Joint Genome Institute"/>
            <person name="Atanasova L."/>
            <person name="Chenthamara K."/>
            <person name="Zhang J."/>
            <person name="Grujic M."/>
            <person name="Henrissat B."/>
            <person name="Kuo A."/>
            <person name="Aerts A."/>
            <person name="Salamov A."/>
            <person name="Lipzen A."/>
            <person name="Labutti K."/>
            <person name="Barry K."/>
            <person name="Miao Y."/>
            <person name="Rahimi M.J."/>
            <person name="Shen Q."/>
            <person name="Grigoriev I.V."/>
            <person name="Kubicek C.P."/>
            <person name="Druzhinina I.S."/>
        </authorList>
    </citation>
    <scope>NUCLEOTIDE SEQUENCE [LARGE SCALE GENOMIC DNA]</scope>
    <source>
        <strain evidence="21">TUCIM 6016</strain>
    </source>
</reference>
<evidence type="ECO:0000256" key="16">
    <source>
        <dbReference type="SAM" id="MobiDB-lite"/>
    </source>
</evidence>
<keyword evidence="11 17" id="KW-0472">Membrane</keyword>
<evidence type="ECO:0000259" key="19">
    <source>
        <dbReference type="PROSITE" id="PS52012"/>
    </source>
</evidence>
<evidence type="ECO:0000313" key="21">
    <source>
        <dbReference type="Proteomes" id="UP000241546"/>
    </source>
</evidence>
<evidence type="ECO:0000256" key="3">
    <source>
        <dbReference type="ARBA" id="ARBA00010031"/>
    </source>
</evidence>
<evidence type="ECO:0000256" key="8">
    <source>
        <dbReference type="ARBA" id="ARBA00022723"/>
    </source>
</evidence>
<feature type="compositionally biased region" description="Polar residues" evidence="16">
    <location>
        <begin position="314"/>
        <end position="334"/>
    </location>
</feature>
<keyword evidence="4" id="KW-1003">Cell membrane</keyword>
<keyword evidence="6 15" id="KW-0349">Heme</keyword>
<dbReference type="InterPro" id="IPR008427">
    <property type="entry name" value="Extracellular_membr_CFEM_dom"/>
</dbReference>
<keyword evidence="9 18" id="KW-0732">Signal</keyword>
<evidence type="ECO:0000256" key="10">
    <source>
        <dbReference type="ARBA" id="ARBA00023004"/>
    </source>
</evidence>
<feature type="compositionally biased region" description="Low complexity" evidence="16">
    <location>
        <begin position="288"/>
        <end position="313"/>
    </location>
</feature>
<comment type="subcellular location">
    <subcellularLocation>
        <location evidence="1">Cell membrane</location>
        <topology evidence="1">Lipid-anchor</topology>
        <topology evidence="1">GPI-anchor</topology>
    </subcellularLocation>
    <subcellularLocation>
        <location evidence="2">Secreted</location>
    </subcellularLocation>
</comment>
<dbReference type="GeneID" id="36606467"/>
<evidence type="ECO:0000256" key="7">
    <source>
        <dbReference type="ARBA" id="ARBA00022622"/>
    </source>
</evidence>
<comment type="similarity">
    <text evidence="3">Belongs to the RBT5 family.</text>
</comment>
<dbReference type="PANTHER" id="PTHR37928">
    <property type="entry name" value="CFEM DOMAIN PROTEIN (AFU_ORTHOLOGUE AFUA_6G14090)"/>
    <property type="match status" value="1"/>
</dbReference>
<dbReference type="OrthoDB" id="4900528at2759"/>
<keyword evidence="5" id="KW-0964">Secreted</keyword>
<evidence type="ECO:0000256" key="9">
    <source>
        <dbReference type="ARBA" id="ARBA00022729"/>
    </source>
</evidence>
<dbReference type="PANTHER" id="PTHR37928:SF2">
    <property type="entry name" value="GPI ANCHORED CFEM DOMAIN PROTEIN (AFU_ORTHOLOGUE AFUA_6G10580)"/>
    <property type="match status" value="1"/>
</dbReference>
<keyword evidence="7" id="KW-0336">GPI-anchor</keyword>
<evidence type="ECO:0000256" key="1">
    <source>
        <dbReference type="ARBA" id="ARBA00004609"/>
    </source>
</evidence>
<gene>
    <name evidence="20" type="ORF">BBK36DRAFT_6088</name>
</gene>
<feature type="binding site" description="axial binding residue" evidence="15">
    <location>
        <position position="92"/>
    </location>
    <ligand>
        <name>heme</name>
        <dbReference type="ChEBI" id="CHEBI:30413"/>
    </ligand>
    <ligandPart>
        <name>Fe</name>
        <dbReference type="ChEBI" id="CHEBI:18248"/>
    </ligandPart>
</feature>
<keyword evidence="12 15" id="KW-1015">Disulfide bond</keyword>
<keyword evidence="14" id="KW-0449">Lipoprotein</keyword>
<organism evidence="20 21">
    <name type="scientific">Trichoderma citrinoviride</name>
    <dbReference type="NCBI Taxonomy" id="58853"/>
    <lineage>
        <taxon>Eukaryota</taxon>
        <taxon>Fungi</taxon>
        <taxon>Dikarya</taxon>
        <taxon>Ascomycota</taxon>
        <taxon>Pezizomycotina</taxon>
        <taxon>Sordariomycetes</taxon>
        <taxon>Hypocreomycetidae</taxon>
        <taxon>Hypocreales</taxon>
        <taxon>Hypocreaceae</taxon>
        <taxon>Trichoderma</taxon>
    </lineage>
</organism>